<protein>
    <submittedName>
        <fullName evidence="1">Uncharacterized protein</fullName>
    </submittedName>
</protein>
<dbReference type="InParanoid" id="G3NZT3"/>
<organism evidence="1">
    <name type="scientific">Gasterosteus aculeatus</name>
    <name type="common">Three-spined stickleback</name>
    <dbReference type="NCBI Taxonomy" id="69293"/>
    <lineage>
        <taxon>Eukaryota</taxon>
        <taxon>Metazoa</taxon>
        <taxon>Chordata</taxon>
        <taxon>Craniata</taxon>
        <taxon>Vertebrata</taxon>
        <taxon>Euteleostomi</taxon>
        <taxon>Actinopterygii</taxon>
        <taxon>Neopterygii</taxon>
        <taxon>Teleostei</taxon>
        <taxon>Neoteleostei</taxon>
        <taxon>Acanthomorphata</taxon>
        <taxon>Eupercaria</taxon>
        <taxon>Perciformes</taxon>
        <taxon>Cottioidei</taxon>
        <taxon>Gasterosteales</taxon>
        <taxon>Gasterosteidae</taxon>
        <taxon>Gasterosteus</taxon>
    </lineage>
</organism>
<dbReference type="AlphaFoldDB" id="G3NZT3"/>
<name>G3NZT3_GASAC</name>
<reference evidence="1" key="2">
    <citation type="submission" date="2024-04" db="UniProtKB">
        <authorList>
            <consortium name="Ensembl"/>
        </authorList>
    </citation>
    <scope>IDENTIFICATION</scope>
</reference>
<reference evidence="1" key="1">
    <citation type="submission" date="2006-01" db="EMBL/GenBank/DDBJ databases">
        <authorList>
            <person name="Lindblad-Toh K."/>
            <person name="Mauceli E."/>
            <person name="Grabherr M."/>
            <person name="Chang J.L."/>
            <person name="Lander E.S."/>
        </authorList>
    </citation>
    <scope>NUCLEOTIDE SEQUENCE [LARGE SCALE GENOMIC DNA]</scope>
</reference>
<sequence>MHHSYKEDYIFPRSGEDCRGVELHADCLFFDKKGLYECPSNTKAVKMVHDKLKPKKEGCCLEMNFTKGGRKTNLTNDE</sequence>
<dbReference type="Ensembl" id="ENSGACT00000010879.1">
    <property type="protein sequence ID" value="ENSGACP00000010856.1"/>
    <property type="gene ID" value="ENSGACG00000008205.1"/>
</dbReference>
<evidence type="ECO:0000313" key="1">
    <source>
        <dbReference type="Ensembl" id="ENSGACP00000010856.1"/>
    </source>
</evidence>
<dbReference type="Bgee" id="ENSGACG00000008205">
    <property type="expression patterns" value="Expressed in intestinal epithelial cell and 13 other cell types or tissues"/>
</dbReference>
<accession>G3NZT3</accession>
<proteinExistence type="predicted"/>